<dbReference type="AlphaFoldDB" id="A0A5C7I6X4"/>
<dbReference type="OrthoDB" id="448399at2759"/>
<name>A0A5C7I6X4_9ROSI</name>
<feature type="region of interest" description="Disordered" evidence="1">
    <location>
        <begin position="308"/>
        <end position="341"/>
    </location>
</feature>
<organism evidence="2 3">
    <name type="scientific">Acer yangbiense</name>
    <dbReference type="NCBI Taxonomy" id="1000413"/>
    <lineage>
        <taxon>Eukaryota</taxon>
        <taxon>Viridiplantae</taxon>
        <taxon>Streptophyta</taxon>
        <taxon>Embryophyta</taxon>
        <taxon>Tracheophyta</taxon>
        <taxon>Spermatophyta</taxon>
        <taxon>Magnoliopsida</taxon>
        <taxon>eudicotyledons</taxon>
        <taxon>Gunneridae</taxon>
        <taxon>Pentapetalae</taxon>
        <taxon>rosids</taxon>
        <taxon>malvids</taxon>
        <taxon>Sapindales</taxon>
        <taxon>Sapindaceae</taxon>
        <taxon>Hippocastanoideae</taxon>
        <taxon>Acereae</taxon>
        <taxon>Acer</taxon>
    </lineage>
</organism>
<sequence>MMVRKSYEIEELKGMSMCVAKDICGENRARTRAAVAKIVLGYRQIVKPQAAMLRGNLFQFTIPIVKRGWSAAPATVSQSPTPITAAAKVPYTPALSYVTVASFSGTRIMKKLSYVPDLLCFLLELYQDFACRRGRKKFKVRTTLQFKHINVSSNEVVEGPSRDRIYTNFGWLWMSGQVRAECRQEGGFLFKAIEEACMITSMKEMYVLPLFLSFRPKRQLLPGGWECPECNFLNYRRNMACFHYDCECPPDEFLENKMKERRQGPNMRMEKVAKWPKVSNAWNFDFDDDDESDGADVASFEYAVRSARERGHSDLDSNRPGKGFDDSDDVDSYEIDAPNKW</sequence>
<evidence type="ECO:0000313" key="2">
    <source>
        <dbReference type="EMBL" id="TXG65313.1"/>
    </source>
</evidence>
<gene>
    <name evidence="2" type="ORF">EZV62_006588</name>
</gene>
<dbReference type="Gene3D" id="4.10.1060.10">
    <property type="entry name" value="Zinc finger, RanBP2-type"/>
    <property type="match status" value="1"/>
</dbReference>
<evidence type="ECO:0000256" key="1">
    <source>
        <dbReference type="SAM" id="MobiDB-lite"/>
    </source>
</evidence>
<keyword evidence="3" id="KW-1185">Reference proteome</keyword>
<reference evidence="3" key="1">
    <citation type="journal article" date="2019" name="Gigascience">
        <title>De novo genome assembly of the endangered Acer yangbiense, a plant species with extremely small populations endemic to Yunnan Province, China.</title>
        <authorList>
            <person name="Yang J."/>
            <person name="Wariss H.M."/>
            <person name="Tao L."/>
            <person name="Zhang R."/>
            <person name="Yun Q."/>
            <person name="Hollingsworth P."/>
            <person name="Dao Z."/>
            <person name="Luo G."/>
            <person name="Guo H."/>
            <person name="Ma Y."/>
            <person name="Sun W."/>
        </authorList>
    </citation>
    <scope>NUCLEOTIDE SEQUENCE [LARGE SCALE GENOMIC DNA]</scope>
    <source>
        <strain evidence="3">cv. Malutang</strain>
    </source>
</reference>
<evidence type="ECO:0000313" key="3">
    <source>
        <dbReference type="Proteomes" id="UP000323000"/>
    </source>
</evidence>
<protein>
    <recommendedName>
        <fullName evidence="4">RanBP2-type domain-containing protein</fullName>
    </recommendedName>
</protein>
<accession>A0A5C7I6X4</accession>
<proteinExistence type="predicted"/>
<dbReference type="Proteomes" id="UP000323000">
    <property type="component" value="Chromosome 3"/>
</dbReference>
<dbReference type="EMBL" id="VAHF01000003">
    <property type="protein sequence ID" value="TXG65313.1"/>
    <property type="molecule type" value="Genomic_DNA"/>
</dbReference>
<feature type="compositionally biased region" description="Basic and acidic residues" evidence="1">
    <location>
        <begin position="308"/>
        <end position="325"/>
    </location>
</feature>
<evidence type="ECO:0008006" key="4">
    <source>
        <dbReference type="Google" id="ProtNLM"/>
    </source>
</evidence>
<comment type="caution">
    <text evidence="2">The sequence shown here is derived from an EMBL/GenBank/DDBJ whole genome shotgun (WGS) entry which is preliminary data.</text>
</comment>